<comment type="cofactor">
    <cofactor evidence="2">
        <name>Zn(2+)</name>
        <dbReference type="ChEBI" id="CHEBI:29105"/>
    </cofactor>
</comment>
<evidence type="ECO:0000256" key="5">
    <source>
        <dbReference type="ARBA" id="ARBA00022801"/>
    </source>
</evidence>
<dbReference type="SUPFAM" id="SSF55031">
    <property type="entry name" value="Bacterial exopeptidase dimerisation domain"/>
    <property type="match status" value="1"/>
</dbReference>
<dbReference type="SUPFAM" id="SSF53187">
    <property type="entry name" value="Zn-dependent exopeptidases"/>
    <property type="match status" value="1"/>
</dbReference>
<keyword evidence="5" id="KW-0378">Hydrolase</keyword>
<feature type="region of interest" description="Disordered" evidence="8">
    <location>
        <begin position="1"/>
        <end position="25"/>
    </location>
</feature>
<feature type="compositionally biased region" description="Low complexity" evidence="8">
    <location>
        <begin position="11"/>
        <end position="25"/>
    </location>
</feature>
<evidence type="ECO:0000259" key="9">
    <source>
        <dbReference type="Pfam" id="PF07687"/>
    </source>
</evidence>
<accession>G5IMQ4</accession>
<evidence type="ECO:0000256" key="8">
    <source>
        <dbReference type="SAM" id="MobiDB-lite"/>
    </source>
</evidence>
<dbReference type="PATRIC" id="fig|742737.3.peg.4770"/>
<dbReference type="GO" id="GO:0016787">
    <property type="term" value="F:hydrolase activity"/>
    <property type="evidence" value="ECO:0007669"/>
    <property type="project" value="UniProtKB-KW"/>
</dbReference>
<feature type="compositionally biased region" description="Basic and acidic residues" evidence="8">
    <location>
        <begin position="1"/>
        <end position="10"/>
    </location>
</feature>
<gene>
    <name evidence="10" type="ORF">HMPREF9473_04782</name>
</gene>
<dbReference type="CDD" id="cd08659">
    <property type="entry name" value="M20_ArgE_DapE-like"/>
    <property type="match status" value="1"/>
</dbReference>
<dbReference type="NCBIfam" id="TIGR01910">
    <property type="entry name" value="DapE-ArgE"/>
    <property type="match status" value="1"/>
</dbReference>
<dbReference type="Pfam" id="PF01546">
    <property type="entry name" value="Peptidase_M20"/>
    <property type="match status" value="1"/>
</dbReference>
<keyword evidence="7" id="KW-0170">Cobalt</keyword>
<evidence type="ECO:0000313" key="10">
    <source>
        <dbReference type="EMBL" id="EHI57673.1"/>
    </source>
</evidence>
<protein>
    <recommendedName>
        <fullName evidence="9">Peptidase M20 dimerisation domain-containing protein</fullName>
    </recommendedName>
</protein>
<comment type="cofactor">
    <cofactor evidence="1">
        <name>Co(2+)</name>
        <dbReference type="ChEBI" id="CHEBI:48828"/>
    </cofactor>
</comment>
<dbReference type="PANTHER" id="PTHR43808:SF32">
    <property type="entry name" value="ARGE_DAPE-RELATED DEACYLASE"/>
    <property type="match status" value="1"/>
</dbReference>
<proteinExistence type="inferred from homology"/>
<dbReference type="RefSeq" id="WP_006782770.1">
    <property type="nucleotide sequence ID" value="NZ_CP040506.1"/>
</dbReference>
<dbReference type="InterPro" id="IPR011650">
    <property type="entry name" value="Peptidase_M20_dimer"/>
</dbReference>
<reference evidence="10 11" key="1">
    <citation type="submission" date="2011-08" db="EMBL/GenBank/DDBJ databases">
        <title>The Genome Sequence of Clostridium hathewayi WAL-18680.</title>
        <authorList>
            <consortium name="The Broad Institute Genome Sequencing Platform"/>
            <person name="Earl A."/>
            <person name="Ward D."/>
            <person name="Feldgarden M."/>
            <person name="Gevers D."/>
            <person name="Finegold S.M."/>
            <person name="Summanen P.H."/>
            <person name="Molitoris D.R."/>
            <person name="Song M."/>
            <person name="Daigneault M."/>
            <person name="Allen-Vercoe E."/>
            <person name="Young S.K."/>
            <person name="Zeng Q."/>
            <person name="Gargeya S."/>
            <person name="Fitzgerald M."/>
            <person name="Haas B."/>
            <person name="Abouelleil A."/>
            <person name="Alvarado L."/>
            <person name="Arachchi H.M."/>
            <person name="Berlin A."/>
            <person name="Brown A."/>
            <person name="Chapman S.B."/>
            <person name="Chen Z."/>
            <person name="Dunbar C."/>
            <person name="Freedman E."/>
            <person name="Gearin G."/>
            <person name="Gellesch M."/>
            <person name="Goldberg J."/>
            <person name="Griggs A."/>
            <person name="Gujja S."/>
            <person name="Heiman D."/>
            <person name="Howarth C."/>
            <person name="Larson L."/>
            <person name="Lui A."/>
            <person name="MacDonald P.J.P."/>
            <person name="Montmayeur A."/>
            <person name="Murphy C."/>
            <person name="Neiman D."/>
            <person name="Pearson M."/>
            <person name="Priest M."/>
            <person name="Roberts A."/>
            <person name="Saif S."/>
            <person name="Shea T."/>
            <person name="Shenoy N."/>
            <person name="Sisk P."/>
            <person name="Stolte C."/>
            <person name="Sykes S."/>
            <person name="Wortman J."/>
            <person name="Nusbaum C."/>
            <person name="Birren B."/>
        </authorList>
    </citation>
    <scope>NUCLEOTIDE SEQUENCE [LARGE SCALE GENOMIC DNA]</scope>
    <source>
        <strain evidence="10 11">WAL-18680</strain>
    </source>
</reference>
<organism evidence="10 11">
    <name type="scientific">Hungatella hathewayi WAL-18680</name>
    <dbReference type="NCBI Taxonomy" id="742737"/>
    <lineage>
        <taxon>Bacteria</taxon>
        <taxon>Bacillati</taxon>
        <taxon>Bacillota</taxon>
        <taxon>Clostridia</taxon>
        <taxon>Lachnospirales</taxon>
        <taxon>Lachnospiraceae</taxon>
        <taxon>Hungatella</taxon>
    </lineage>
</organism>
<dbReference type="Gene3D" id="3.30.70.360">
    <property type="match status" value="1"/>
</dbReference>
<dbReference type="Proteomes" id="UP000005384">
    <property type="component" value="Unassembled WGS sequence"/>
</dbReference>
<dbReference type="Gene3D" id="3.40.630.10">
    <property type="entry name" value="Zn peptidases"/>
    <property type="match status" value="1"/>
</dbReference>
<keyword evidence="4" id="KW-0479">Metal-binding</keyword>
<dbReference type="InterPro" id="IPR010182">
    <property type="entry name" value="ArgE/DapE"/>
</dbReference>
<evidence type="ECO:0000256" key="7">
    <source>
        <dbReference type="ARBA" id="ARBA00023285"/>
    </source>
</evidence>
<evidence type="ECO:0000256" key="3">
    <source>
        <dbReference type="ARBA" id="ARBA00006247"/>
    </source>
</evidence>
<dbReference type="InterPro" id="IPR036264">
    <property type="entry name" value="Bact_exopeptidase_dim_dom"/>
</dbReference>
<sequence>MNENKNHQEPDAAIPTAPASPSQATALTRQLIQIDSTDPGAYEGEIGRHIASQLTAMGVEVSTDQVLPGRFNVMGRIPGETDDPALIYICHMDTVVVGDGWSVPPFSALERDGRIYGRGACDMKSGLACALSAFSEIAARAAAGQKPRHTFCFIATVDEEDFMRGVEAAIRAGWVTKDSWILDTEPTNGQIQVAHKGRTWFELTVTGATAHASTPWKGADAIASMAEIIVKIREQIAACPSHPELGSSTVTFGQINGGYRPYVVPDSCTVCIDMRLVPPTDTRAAAAIVENAIRHGETAVPGTHGAYTITGDRPYVERDNNSYLLVQLADAHKTITASEADITYFPGYTDTAVIAGLLHNHNCMSYGPGDLELAHKPDESVPIEDILRCEQVLTALANQILY</sequence>
<dbReference type="EMBL" id="ADLN01000120">
    <property type="protein sequence ID" value="EHI57673.1"/>
    <property type="molecule type" value="Genomic_DNA"/>
</dbReference>
<feature type="domain" description="Peptidase M20 dimerisation" evidence="9">
    <location>
        <begin position="193"/>
        <end position="294"/>
    </location>
</feature>
<dbReference type="PANTHER" id="PTHR43808">
    <property type="entry name" value="ACETYLORNITHINE DEACETYLASE"/>
    <property type="match status" value="1"/>
</dbReference>
<dbReference type="InterPro" id="IPR002933">
    <property type="entry name" value="Peptidase_M20"/>
</dbReference>
<comment type="caution">
    <text evidence="10">The sequence shown here is derived from an EMBL/GenBank/DDBJ whole genome shotgun (WGS) entry which is preliminary data.</text>
</comment>
<evidence type="ECO:0000256" key="2">
    <source>
        <dbReference type="ARBA" id="ARBA00001947"/>
    </source>
</evidence>
<evidence type="ECO:0000256" key="6">
    <source>
        <dbReference type="ARBA" id="ARBA00022833"/>
    </source>
</evidence>
<dbReference type="AlphaFoldDB" id="G5IMQ4"/>
<evidence type="ECO:0000256" key="4">
    <source>
        <dbReference type="ARBA" id="ARBA00022723"/>
    </source>
</evidence>
<dbReference type="OrthoDB" id="9792335at2"/>
<keyword evidence="6" id="KW-0862">Zinc</keyword>
<dbReference type="Pfam" id="PF07687">
    <property type="entry name" value="M20_dimer"/>
    <property type="match status" value="1"/>
</dbReference>
<name>G5IMQ4_9FIRM</name>
<dbReference type="GO" id="GO:0046872">
    <property type="term" value="F:metal ion binding"/>
    <property type="evidence" value="ECO:0007669"/>
    <property type="project" value="UniProtKB-KW"/>
</dbReference>
<comment type="similarity">
    <text evidence="3">Belongs to the peptidase M20A family.</text>
</comment>
<dbReference type="InterPro" id="IPR050072">
    <property type="entry name" value="Peptidase_M20A"/>
</dbReference>
<keyword evidence="11" id="KW-1185">Reference proteome</keyword>
<evidence type="ECO:0000256" key="1">
    <source>
        <dbReference type="ARBA" id="ARBA00001941"/>
    </source>
</evidence>
<evidence type="ECO:0000313" key="11">
    <source>
        <dbReference type="Proteomes" id="UP000005384"/>
    </source>
</evidence>
<dbReference type="HOGENOM" id="CLU_021802_2_0_9"/>